<keyword evidence="3 4" id="KW-0472">Membrane</keyword>
<organism evidence="5 6">
    <name type="scientific">Musa balbisiana</name>
    <name type="common">Banana</name>
    <dbReference type="NCBI Taxonomy" id="52838"/>
    <lineage>
        <taxon>Eukaryota</taxon>
        <taxon>Viridiplantae</taxon>
        <taxon>Streptophyta</taxon>
        <taxon>Embryophyta</taxon>
        <taxon>Tracheophyta</taxon>
        <taxon>Spermatophyta</taxon>
        <taxon>Magnoliopsida</taxon>
        <taxon>Liliopsida</taxon>
        <taxon>Zingiberales</taxon>
        <taxon>Musaceae</taxon>
        <taxon>Musa</taxon>
    </lineage>
</organism>
<dbReference type="GO" id="GO:0022857">
    <property type="term" value="F:transmembrane transporter activity"/>
    <property type="evidence" value="ECO:0007669"/>
    <property type="project" value="InterPro"/>
</dbReference>
<name>A0A4S8IP90_MUSBA</name>
<sequence length="246" mass="27426">MEKTKLYLVVLLIRVIYTGMQIIIKAAFDGGMNTAVFVFYRQLIATLILVPVALVVERLAGTLYVYSVALDYTSAALASAAINSIPEFSYDDGCENASSALGLICNNRTEKVKVKRHSGIAKLCGVGLCIAGTLTIAFYRGPRLNHLNRHHVLTGANQAQVHPHPYSRWVLGTFLMIVSNLTWSLWLVLQEPLLKQYPSELMFTTLQSLFSAIQTFFITLAIERDFSRWNLSLDMGLISVAYCVRD</sequence>
<accession>A0A4S8IP90</accession>
<dbReference type="AlphaFoldDB" id="A0A4S8IP90"/>
<feature type="transmembrane region" description="Helical" evidence="4">
    <location>
        <begin position="63"/>
        <end position="82"/>
    </location>
</feature>
<comment type="caution">
    <text evidence="5">The sequence shown here is derived from an EMBL/GenBank/DDBJ whole genome shotgun (WGS) entry which is preliminary data.</text>
</comment>
<evidence type="ECO:0000256" key="3">
    <source>
        <dbReference type="ARBA" id="ARBA00023136"/>
    </source>
</evidence>
<evidence type="ECO:0000256" key="2">
    <source>
        <dbReference type="ARBA" id="ARBA00022989"/>
    </source>
</evidence>
<evidence type="ECO:0008006" key="7">
    <source>
        <dbReference type="Google" id="ProtNLM"/>
    </source>
</evidence>
<dbReference type="Proteomes" id="UP000317650">
    <property type="component" value="Chromosome 6"/>
</dbReference>
<dbReference type="GO" id="GO:0016020">
    <property type="term" value="C:membrane"/>
    <property type="evidence" value="ECO:0007669"/>
    <property type="project" value="InterPro"/>
</dbReference>
<keyword evidence="2 4" id="KW-1133">Transmembrane helix</keyword>
<dbReference type="EMBL" id="PYDT01000009">
    <property type="protein sequence ID" value="THU50388.1"/>
    <property type="molecule type" value="Genomic_DNA"/>
</dbReference>
<protein>
    <recommendedName>
        <fullName evidence="7">WAT1-related protein</fullName>
    </recommendedName>
</protein>
<evidence type="ECO:0000313" key="5">
    <source>
        <dbReference type="EMBL" id="THU50388.1"/>
    </source>
</evidence>
<keyword evidence="1 4" id="KW-0812">Transmembrane</keyword>
<feature type="transmembrane region" description="Helical" evidence="4">
    <location>
        <begin position="34"/>
        <end position="56"/>
    </location>
</feature>
<keyword evidence="6" id="KW-1185">Reference proteome</keyword>
<proteinExistence type="predicted"/>
<feature type="transmembrane region" description="Helical" evidence="4">
    <location>
        <begin position="201"/>
        <end position="222"/>
    </location>
</feature>
<evidence type="ECO:0000256" key="4">
    <source>
        <dbReference type="SAM" id="Phobius"/>
    </source>
</evidence>
<evidence type="ECO:0000256" key="1">
    <source>
        <dbReference type="ARBA" id="ARBA00022692"/>
    </source>
</evidence>
<dbReference type="InterPro" id="IPR030184">
    <property type="entry name" value="WAT1-related"/>
</dbReference>
<feature type="transmembrane region" description="Helical" evidence="4">
    <location>
        <begin position="120"/>
        <end position="139"/>
    </location>
</feature>
<feature type="transmembrane region" description="Helical" evidence="4">
    <location>
        <begin position="169"/>
        <end position="189"/>
    </location>
</feature>
<dbReference type="PANTHER" id="PTHR31218">
    <property type="entry name" value="WAT1-RELATED PROTEIN"/>
    <property type="match status" value="1"/>
</dbReference>
<gene>
    <name evidence="5" type="ORF">C4D60_Mb06t19690</name>
</gene>
<reference evidence="5 6" key="1">
    <citation type="journal article" date="2019" name="Nat. Plants">
        <title>Genome sequencing of Musa balbisiana reveals subgenome evolution and function divergence in polyploid bananas.</title>
        <authorList>
            <person name="Yao X."/>
        </authorList>
    </citation>
    <scope>NUCLEOTIDE SEQUENCE [LARGE SCALE GENOMIC DNA]</scope>
    <source>
        <strain evidence="6">cv. DH-PKW</strain>
        <tissue evidence="5">Leaves</tissue>
    </source>
</reference>
<feature type="transmembrane region" description="Helical" evidence="4">
    <location>
        <begin position="7"/>
        <end position="28"/>
    </location>
</feature>
<evidence type="ECO:0000313" key="6">
    <source>
        <dbReference type="Proteomes" id="UP000317650"/>
    </source>
</evidence>